<evidence type="ECO:0000256" key="2">
    <source>
        <dbReference type="ARBA" id="ARBA00022771"/>
    </source>
</evidence>
<dbReference type="Proteomes" id="UP000054815">
    <property type="component" value="Unassembled WGS sequence"/>
</dbReference>
<name>A0A0V0XFQ8_TRIPS</name>
<evidence type="ECO:0000256" key="1">
    <source>
        <dbReference type="ARBA" id="ARBA00022723"/>
    </source>
</evidence>
<comment type="caution">
    <text evidence="5">The sequence shown here is derived from an EMBL/GenBank/DDBJ whole genome shotgun (WGS) entry which is preliminary data.</text>
</comment>
<proteinExistence type="predicted"/>
<gene>
    <name evidence="5" type="ORF">T4E_5004</name>
</gene>
<dbReference type="Gene3D" id="2.20.25.240">
    <property type="match status" value="1"/>
</dbReference>
<keyword evidence="1" id="KW-0479">Metal-binding</keyword>
<dbReference type="Pfam" id="PF04500">
    <property type="entry name" value="FLYWCH"/>
    <property type="match status" value="1"/>
</dbReference>
<keyword evidence="2" id="KW-0863">Zinc-finger</keyword>
<evidence type="ECO:0000313" key="6">
    <source>
        <dbReference type="Proteomes" id="UP000054815"/>
    </source>
</evidence>
<dbReference type="InterPro" id="IPR007588">
    <property type="entry name" value="Znf_FLYWCH"/>
</dbReference>
<dbReference type="EMBL" id="JYDU01000346">
    <property type="protein sequence ID" value="KRX86686.1"/>
    <property type="molecule type" value="Genomic_DNA"/>
</dbReference>
<feature type="non-terminal residue" evidence="5">
    <location>
        <position position="131"/>
    </location>
</feature>
<protein>
    <recommendedName>
        <fullName evidence="4">FLYWCH-type domain-containing protein</fullName>
    </recommendedName>
</protein>
<dbReference type="AlphaFoldDB" id="A0A0V0XFQ8"/>
<dbReference type="STRING" id="6337.A0A0V0XFQ8"/>
<accession>A0A0V0XFQ8</accession>
<feature type="non-terminal residue" evidence="5">
    <location>
        <position position="1"/>
    </location>
</feature>
<sequence>LERFLEALMYHTPFTLSQRGKEKVVSEGYSYVFDKATDAKELWRCEERRRCKARLHTVGDGVVRKLGTPLAAATNLETLIVPEEFTTYAPHHDELSVPPLFGQIYVILAEALKGVHAVILIAIDYHYAHYT</sequence>
<feature type="domain" description="FLYWCH-type" evidence="4">
    <location>
        <begin position="14"/>
        <end position="61"/>
    </location>
</feature>
<evidence type="ECO:0000313" key="5">
    <source>
        <dbReference type="EMBL" id="KRX86686.1"/>
    </source>
</evidence>
<organism evidence="5 6">
    <name type="scientific">Trichinella pseudospiralis</name>
    <name type="common">Parasitic roundworm</name>
    <dbReference type="NCBI Taxonomy" id="6337"/>
    <lineage>
        <taxon>Eukaryota</taxon>
        <taxon>Metazoa</taxon>
        <taxon>Ecdysozoa</taxon>
        <taxon>Nematoda</taxon>
        <taxon>Enoplea</taxon>
        <taxon>Dorylaimia</taxon>
        <taxon>Trichinellida</taxon>
        <taxon>Trichinellidae</taxon>
        <taxon>Trichinella</taxon>
    </lineage>
</organism>
<reference evidence="5 6" key="1">
    <citation type="submission" date="2015-01" db="EMBL/GenBank/DDBJ databases">
        <title>Evolution of Trichinella species and genotypes.</title>
        <authorList>
            <person name="Korhonen P.K."/>
            <person name="Edoardo P."/>
            <person name="Giuseppe L.R."/>
            <person name="Gasser R.B."/>
        </authorList>
    </citation>
    <scope>NUCLEOTIDE SEQUENCE [LARGE SCALE GENOMIC DNA]</scope>
    <source>
        <strain evidence="5">ISS141</strain>
    </source>
</reference>
<evidence type="ECO:0000259" key="4">
    <source>
        <dbReference type="Pfam" id="PF04500"/>
    </source>
</evidence>
<dbReference type="GO" id="GO:0008270">
    <property type="term" value="F:zinc ion binding"/>
    <property type="evidence" value="ECO:0007669"/>
    <property type="project" value="UniProtKB-KW"/>
</dbReference>
<keyword evidence="3" id="KW-0862">Zinc</keyword>
<evidence type="ECO:0000256" key="3">
    <source>
        <dbReference type="ARBA" id="ARBA00022833"/>
    </source>
</evidence>